<feature type="domain" description="Polymerase nucleotidyl transferase" evidence="1">
    <location>
        <begin position="14"/>
        <end position="82"/>
    </location>
</feature>
<dbReference type="Proteomes" id="UP000346198">
    <property type="component" value="Unassembled WGS sequence"/>
</dbReference>
<reference evidence="2 3" key="1">
    <citation type="submission" date="2019-04" db="EMBL/GenBank/DDBJ databases">
        <authorList>
            <person name="Van Vliet M D."/>
        </authorList>
    </citation>
    <scope>NUCLEOTIDE SEQUENCE [LARGE SCALE GENOMIC DNA]</scope>
    <source>
        <strain evidence="2 3">F21</strain>
    </source>
</reference>
<dbReference type="PANTHER" id="PTHR37030">
    <property type="entry name" value="NUCLEOTIDYLTRANSFERASE"/>
    <property type="match status" value="1"/>
</dbReference>
<accession>A0A6C2UNJ0</accession>
<evidence type="ECO:0000259" key="1">
    <source>
        <dbReference type="Pfam" id="PF01909"/>
    </source>
</evidence>
<dbReference type="EMBL" id="CAAHFH010000002">
    <property type="protein sequence ID" value="VGO21832.1"/>
    <property type="molecule type" value="Genomic_DNA"/>
</dbReference>
<dbReference type="RefSeq" id="WP_136063268.1">
    <property type="nucleotide sequence ID" value="NZ_CAAHFH010000002.1"/>
</dbReference>
<organism evidence="2 3">
    <name type="scientific">Pontiella sulfatireligans</name>
    <dbReference type="NCBI Taxonomy" id="2750658"/>
    <lineage>
        <taxon>Bacteria</taxon>
        <taxon>Pseudomonadati</taxon>
        <taxon>Kiritimatiellota</taxon>
        <taxon>Kiritimatiellia</taxon>
        <taxon>Kiritimatiellales</taxon>
        <taxon>Pontiellaceae</taxon>
        <taxon>Pontiella</taxon>
    </lineage>
</organism>
<name>A0A6C2UNJ0_9BACT</name>
<dbReference type="InterPro" id="IPR002934">
    <property type="entry name" value="Polymerase_NTP_transf_dom"/>
</dbReference>
<proteinExistence type="predicted"/>
<gene>
    <name evidence="2" type="ORF">SCARR_03909</name>
</gene>
<dbReference type="Gene3D" id="3.30.460.10">
    <property type="entry name" value="Beta Polymerase, domain 2"/>
    <property type="match status" value="1"/>
</dbReference>
<dbReference type="CDD" id="cd05403">
    <property type="entry name" value="NT_KNTase_like"/>
    <property type="match status" value="1"/>
</dbReference>
<dbReference type="InterPro" id="IPR043519">
    <property type="entry name" value="NT_sf"/>
</dbReference>
<dbReference type="SUPFAM" id="SSF81301">
    <property type="entry name" value="Nucleotidyltransferase"/>
    <property type="match status" value="1"/>
</dbReference>
<evidence type="ECO:0000313" key="3">
    <source>
        <dbReference type="Proteomes" id="UP000346198"/>
    </source>
</evidence>
<sequence>MDATQTTDDLVRQIVQLAHPVKVFLFGSAVRGAMTADSDIDLLVVMPDGTHRRHTAQRLYCEISNIKTAFDLVVATPSDLERHGADSSLIYQTVLKEGKLLYAV</sequence>
<dbReference type="Pfam" id="PF01909">
    <property type="entry name" value="NTP_transf_2"/>
    <property type="match status" value="1"/>
</dbReference>
<keyword evidence="3" id="KW-1185">Reference proteome</keyword>
<dbReference type="PANTHER" id="PTHR37030:SF1">
    <property type="entry name" value="NUCLEOTIDYLTRANSFERASE"/>
    <property type="match status" value="1"/>
</dbReference>
<evidence type="ECO:0000313" key="2">
    <source>
        <dbReference type="EMBL" id="VGO21832.1"/>
    </source>
</evidence>
<protein>
    <recommendedName>
        <fullName evidence="1">Polymerase nucleotidyl transferase domain-containing protein</fullName>
    </recommendedName>
</protein>
<dbReference type="GO" id="GO:0016779">
    <property type="term" value="F:nucleotidyltransferase activity"/>
    <property type="evidence" value="ECO:0007669"/>
    <property type="project" value="InterPro"/>
</dbReference>
<dbReference type="AlphaFoldDB" id="A0A6C2UNJ0"/>